<dbReference type="KEGG" id="goe:100901756"/>
<feature type="domain" description="Rhodanese" evidence="10">
    <location>
        <begin position="299"/>
        <end position="418"/>
    </location>
</feature>
<dbReference type="Gene3D" id="3.40.250.10">
    <property type="entry name" value="Rhodanese-like domain"/>
    <property type="match status" value="1"/>
</dbReference>
<dbReference type="Pfam" id="PF00581">
    <property type="entry name" value="Rhodanese"/>
    <property type="match status" value="1"/>
</dbReference>
<dbReference type="GO" id="GO:0004725">
    <property type="term" value="F:protein tyrosine phosphatase activity"/>
    <property type="evidence" value="ECO:0007669"/>
    <property type="project" value="UniProtKB-UniRule"/>
</dbReference>
<keyword evidence="2 8" id="KW-0132">Cell division</keyword>
<dbReference type="FunFam" id="3.40.250.10:FF:000021">
    <property type="entry name" value="M-phase inducer phosphatase cdc-25.2"/>
    <property type="match status" value="1"/>
</dbReference>
<gene>
    <name evidence="12" type="primary">LOC100901756</name>
</gene>
<feature type="compositionally biased region" description="Basic and acidic residues" evidence="9">
    <location>
        <begin position="121"/>
        <end position="133"/>
    </location>
</feature>
<dbReference type="PANTHER" id="PTHR10828:SF76">
    <property type="entry name" value="M-PHASE INDUCER PHOSPHATASE"/>
    <property type="match status" value="1"/>
</dbReference>
<name>A0AAJ7SHU4_9ACAR</name>
<evidence type="ECO:0000256" key="9">
    <source>
        <dbReference type="SAM" id="MobiDB-lite"/>
    </source>
</evidence>
<evidence type="ECO:0000256" key="7">
    <source>
        <dbReference type="ARBA" id="ARBA00051722"/>
    </source>
</evidence>
<evidence type="ECO:0000256" key="5">
    <source>
        <dbReference type="ARBA" id="ARBA00022912"/>
    </source>
</evidence>
<evidence type="ECO:0000259" key="10">
    <source>
        <dbReference type="PROSITE" id="PS50206"/>
    </source>
</evidence>
<keyword evidence="3 8" id="KW-0498">Mitosis</keyword>
<keyword evidence="11" id="KW-1185">Reference proteome</keyword>
<dbReference type="GO" id="GO:0005737">
    <property type="term" value="C:cytoplasm"/>
    <property type="evidence" value="ECO:0007669"/>
    <property type="project" value="TreeGrafter"/>
</dbReference>
<comment type="similarity">
    <text evidence="1 8">Belongs to the MPI phosphatase family.</text>
</comment>
<dbReference type="AlphaFoldDB" id="A0AAJ7SHU4"/>
<dbReference type="InterPro" id="IPR036873">
    <property type="entry name" value="Rhodanese-like_dom_sf"/>
</dbReference>
<evidence type="ECO:0000256" key="2">
    <source>
        <dbReference type="ARBA" id="ARBA00022618"/>
    </source>
</evidence>
<dbReference type="GO" id="GO:0005634">
    <property type="term" value="C:nucleus"/>
    <property type="evidence" value="ECO:0007669"/>
    <property type="project" value="TreeGrafter"/>
</dbReference>
<evidence type="ECO:0000313" key="11">
    <source>
        <dbReference type="Proteomes" id="UP000694867"/>
    </source>
</evidence>
<evidence type="ECO:0000256" key="1">
    <source>
        <dbReference type="ARBA" id="ARBA00011065"/>
    </source>
</evidence>
<feature type="compositionally biased region" description="Polar residues" evidence="9">
    <location>
        <begin position="134"/>
        <end position="146"/>
    </location>
</feature>
<comment type="catalytic activity">
    <reaction evidence="7 8">
        <text>O-phospho-L-tyrosyl-[protein] + H2O = L-tyrosyl-[protein] + phosphate</text>
        <dbReference type="Rhea" id="RHEA:10684"/>
        <dbReference type="Rhea" id="RHEA-COMP:10136"/>
        <dbReference type="Rhea" id="RHEA-COMP:20101"/>
        <dbReference type="ChEBI" id="CHEBI:15377"/>
        <dbReference type="ChEBI" id="CHEBI:43474"/>
        <dbReference type="ChEBI" id="CHEBI:46858"/>
        <dbReference type="ChEBI" id="CHEBI:61978"/>
        <dbReference type="EC" id="3.1.3.48"/>
    </reaction>
</comment>
<dbReference type="GO" id="GO:0051301">
    <property type="term" value="P:cell division"/>
    <property type="evidence" value="ECO:0007669"/>
    <property type="project" value="UniProtKB-UniRule"/>
</dbReference>
<proteinExistence type="inferred from homology"/>
<dbReference type="GO" id="GO:0110032">
    <property type="term" value="P:positive regulation of G2/MI transition of meiotic cell cycle"/>
    <property type="evidence" value="ECO:0007669"/>
    <property type="project" value="TreeGrafter"/>
</dbReference>
<dbReference type="GO" id="GO:0010971">
    <property type="term" value="P:positive regulation of G2/M transition of mitotic cell cycle"/>
    <property type="evidence" value="ECO:0007669"/>
    <property type="project" value="TreeGrafter"/>
</dbReference>
<reference evidence="12" key="1">
    <citation type="submission" date="2025-08" db="UniProtKB">
        <authorList>
            <consortium name="RefSeq"/>
        </authorList>
    </citation>
    <scope>IDENTIFICATION</scope>
</reference>
<feature type="region of interest" description="Disordered" evidence="9">
    <location>
        <begin position="201"/>
        <end position="227"/>
    </location>
</feature>
<evidence type="ECO:0000256" key="3">
    <source>
        <dbReference type="ARBA" id="ARBA00022776"/>
    </source>
</evidence>
<feature type="region of interest" description="Disordered" evidence="9">
    <location>
        <begin position="121"/>
        <end position="146"/>
    </location>
</feature>
<keyword evidence="6 8" id="KW-0131">Cell cycle</keyword>
<feature type="compositionally biased region" description="Basic and acidic residues" evidence="9">
    <location>
        <begin position="218"/>
        <end position="227"/>
    </location>
</feature>
<dbReference type="InterPro" id="IPR001763">
    <property type="entry name" value="Rhodanese-like_dom"/>
</dbReference>
<dbReference type="SMART" id="SM00450">
    <property type="entry name" value="RHOD"/>
    <property type="match status" value="1"/>
</dbReference>
<dbReference type="SUPFAM" id="SSF52821">
    <property type="entry name" value="Rhodanese/Cell cycle control phosphatase"/>
    <property type="match status" value="1"/>
</dbReference>
<sequence length="457" mass="51694">MEDFACPSSENVSPITDLSRNLTTLRTLGDTWVGTPQMPSALKKAANATPDTAGSFRLKTSFTPGSDCGSESEAEPSPLTVNLHRRVILAQVNKSINHESPFFINRVTPSSSSRRFFKRPSLELKGGEEESSLRKNSSQGYCSSTSDGFALDEVGLDEDDNANKENREPADAALASLLSAPINVPVKDLCSRRVGPSARRNLSFNAGGYNNETPIKSKRSDDDDRNTKRTRLCLAERTNMPKIPKFYSESNIDREAAEDVIDKGAVEILPTIGAHKRCALPTISVQTLCDILNGKFDQVVNSFEIIDCRWPYEFDGGHIRGAKNLYTQEQIFKEYLENNHEESSENSDELVPSTSRSKKRDILIFHCEFSSERGPKMSQYLREKDRETNVYPKLHYPEVYILKGGYKEFFDSFRELCVPQEYMKMVDERHTDECRLYRSQSKSFEKKSFSRNQSSRF</sequence>
<dbReference type="PROSITE" id="PS50206">
    <property type="entry name" value="RHODANESE_3"/>
    <property type="match status" value="1"/>
</dbReference>
<dbReference type="GeneID" id="100901756"/>
<dbReference type="PANTHER" id="PTHR10828">
    <property type="entry name" value="M-PHASE INDUCER PHOSPHATASE DUAL SPECIFICITY PHOSPHATASE CDC25"/>
    <property type="match status" value="1"/>
</dbReference>
<dbReference type="CDD" id="cd01530">
    <property type="entry name" value="Cdc25"/>
    <property type="match status" value="1"/>
</dbReference>
<dbReference type="Proteomes" id="UP000694867">
    <property type="component" value="Unplaced"/>
</dbReference>
<protein>
    <recommendedName>
        <fullName evidence="8">M-phase inducer phosphatase</fullName>
        <ecNumber evidence="8">3.1.3.48</ecNumber>
    </recommendedName>
</protein>
<organism evidence="11 12">
    <name type="scientific">Galendromus occidentalis</name>
    <name type="common">western predatory mite</name>
    <dbReference type="NCBI Taxonomy" id="34638"/>
    <lineage>
        <taxon>Eukaryota</taxon>
        <taxon>Metazoa</taxon>
        <taxon>Ecdysozoa</taxon>
        <taxon>Arthropoda</taxon>
        <taxon>Chelicerata</taxon>
        <taxon>Arachnida</taxon>
        <taxon>Acari</taxon>
        <taxon>Parasitiformes</taxon>
        <taxon>Mesostigmata</taxon>
        <taxon>Gamasina</taxon>
        <taxon>Phytoseioidea</taxon>
        <taxon>Phytoseiidae</taxon>
        <taxon>Typhlodrominae</taxon>
        <taxon>Galendromus</taxon>
    </lineage>
</organism>
<comment type="function">
    <text evidence="8">Tyrosine protein phosphatase which functions as a dosage-dependent inducer of mitotic progression.</text>
</comment>
<dbReference type="EC" id="3.1.3.48" evidence="8"/>
<dbReference type="PRINTS" id="PR00716">
    <property type="entry name" value="MPIPHPHTASE"/>
</dbReference>
<keyword evidence="5 8" id="KW-0904">Protein phosphatase</keyword>
<dbReference type="RefSeq" id="XP_028968971.1">
    <property type="nucleotide sequence ID" value="XM_029113138.1"/>
</dbReference>
<evidence type="ECO:0000256" key="4">
    <source>
        <dbReference type="ARBA" id="ARBA00022801"/>
    </source>
</evidence>
<evidence type="ECO:0000256" key="8">
    <source>
        <dbReference type="RuleBase" id="RU368028"/>
    </source>
</evidence>
<dbReference type="GO" id="GO:0000086">
    <property type="term" value="P:G2/M transition of mitotic cell cycle"/>
    <property type="evidence" value="ECO:0007669"/>
    <property type="project" value="TreeGrafter"/>
</dbReference>
<keyword evidence="4 8" id="KW-0378">Hydrolase</keyword>
<dbReference type="InterPro" id="IPR000751">
    <property type="entry name" value="MPI_Phosphatase"/>
</dbReference>
<feature type="compositionally biased region" description="Polar residues" evidence="9">
    <location>
        <begin position="201"/>
        <end position="214"/>
    </location>
</feature>
<evidence type="ECO:0000256" key="6">
    <source>
        <dbReference type="ARBA" id="ARBA00023306"/>
    </source>
</evidence>
<evidence type="ECO:0000313" key="12">
    <source>
        <dbReference type="RefSeq" id="XP_028968971.1"/>
    </source>
</evidence>
<accession>A0AAJ7SHU4</accession>